<protein>
    <submittedName>
        <fullName evidence="1">Uncharacterized protein</fullName>
    </submittedName>
</protein>
<reference evidence="1" key="1">
    <citation type="journal article" date="2020" name="mSystems">
        <title>Genome- and Community-Level Interaction Insights into Carbon Utilization and Element Cycling Functions of Hydrothermarchaeota in Hydrothermal Sediment.</title>
        <authorList>
            <person name="Zhou Z."/>
            <person name="Liu Y."/>
            <person name="Xu W."/>
            <person name="Pan J."/>
            <person name="Luo Z.H."/>
            <person name="Li M."/>
        </authorList>
    </citation>
    <scope>NUCLEOTIDE SEQUENCE [LARGE SCALE GENOMIC DNA]</scope>
    <source>
        <strain evidence="1">SpSt-300</strain>
    </source>
</reference>
<name>A0A7C2HUY5_9THEO</name>
<dbReference type="EMBL" id="DSMU01000277">
    <property type="protein sequence ID" value="HEL65895.1"/>
    <property type="molecule type" value="Genomic_DNA"/>
</dbReference>
<dbReference type="AlphaFoldDB" id="A0A7C2HUY5"/>
<comment type="caution">
    <text evidence="1">The sequence shown here is derived from an EMBL/GenBank/DDBJ whole genome shotgun (WGS) entry which is preliminary data.</text>
</comment>
<proteinExistence type="predicted"/>
<evidence type="ECO:0000313" key="1">
    <source>
        <dbReference type="EMBL" id="HEL65895.1"/>
    </source>
</evidence>
<accession>A0A7C2HUY5</accession>
<sequence length="73" mass="8148">MVFPGFGSPPNDLKVWLDQIAVICLSEDFQKLKAELELFYKEADPAQADVKAFADALYAFLHEQEEKIGTSAV</sequence>
<organism evidence="1">
    <name type="scientific">Ammonifex degensii</name>
    <dbReference type="NCBI Taxonomy" id="42838"/>
    <lineage>
        <taxon>Bacteria</taxon>
        <taxon>Bacillati</taxon>
        <taxon>Bacillota</taxon>
        <taxon>Clostridia</taxon>
        <taxon>Thermoanaerobacterales</taxon>
        <taxon>Thermoanaerobacteraceae</taxon>
        <taxon>Ammonifex</taxon>
    </lineage>
</organism>
<gene>
    <name evidence="1" type="ORF">ENQ34_04365</name>
</gene>